<evidence type="ECO:0000256" key="2">
    <source>
        <dbReference type="ARBA" id="ARBA00022525"/>
    </source>
</evidence>
<dbReference type="SMART" id="SM00179">
    <property type="entry name" value="EGF_CA"/>
    <property type="match status" value="3"/>
</dbReference>
<name>A0A2C9JPX0_BIOGL</name>
<dbReference type="InterPro" id="IPR049883">
    <property type="entry name" value="NOTCH1_EGF-like"/>
</dbReference>
<evidence type="ECO:0000313" key="10">
    <source>
        <dbReference type="EnsemblMetazoa" id="BGLB006080-PB"/>
    </source>
</evidence>
<dbReference type="SMART" id="SM00181">
    <property type="entry name" value="EGF"/>
    <property type="match status" value="4"/>
</dbReference>
<dbReference type="PANTHER" id="PTHR47333">
    <property type="entry name" value="VON WILLEBRAND FACTOR C AND EGF DOMAIN-CONTAINING PROTEIN"/>
    <property type="match status" value="1"/>
</dbReference>
<dbReference type="Gene3D" id="2.10.25.10">
    <property type="entry name" value="Laminin"/>
    <property type="match status" value="3"/>
</dbReference>
<dbReference type="InterPro" id="IPR018097">
    <property type="entry name" value="EGF_Ca-bd_CS"/>
</dbReference>
<dbReference type="FunFam" id="2.10.25.10:FF:000068">
    <property type="entry name" value="Latent transforming growth factor beta binding protein 3"/>
    <property type="match status" value="1"/>
</dbReference>
<evidence type="ECO:0000259" key="9">
    <source>
        <dbReference type="PROSITE" id="PS50026"/>
    </source>
</evidence>
<evidence type="ECO:0000256" key="7">
    <source>
        <dbReference type="ARBA" id="ARBA00023180"/>
    </source>
</evidence>
<comment type="subcellular location">
    <subcellularLocation>
        <location evidence="1">Secreted</location>
    </subcellularLocation>
</comment>
<keyword evidence="4" id="KW-0732">Signal</keyword>
<dbReference type="InterPro" id="IPR000152">
    <property type="entry name" value="EGF-type_Asp/Asn_hydroxyl_site"/>
</dbReference>
<dbReference type="Proteomes" id="UP000076420">
    <property type="component" value="Unassembled WGS sequence"/>
</dbReference>
<accession>A0A2C9JPX0</accession>
<evidence type="ECO:0000256" key="5">
    <source>
        <dbReference type="ARBA" id="ARBA00022737"/>
    </source>
</evidence>
<keyword evidence="5" id="KW-0677">Repeat</keyword>
<organism evidence="10 11">
    <name type="scientific">Biomphalaria glabrata</name>
    <name type="common">Bloodfluke planorb</name>
    <name type="synonym">Freshwater snail</name>
    <dbReference type="NCBI Taxonomy" id="6526"/>
    <lineage>
        <taxon>Eukaryota</taxon>
        <taxon>Metazoa</taxon>
        <taxon>Spiralia</taxon>
        <taxon>Lophotrochozoa</taxon>
        <taxon>Mollusca</taxon>
        <taxon>Gastropoda</taxon>
        <taxon>Heterobranchia</taxon>
        <taxon>Euthyneura</taxon>
        <taxon>Panpulmonata</taxon>
        <taxon>Hygrophila</taxon>
        <taxon>Lymnaeoidea</taxon>
        <taxon>Planorbidae</taxon>
        <taxon>Biomphalaria</taxon>
    </lineage>
</organism>
<feature type="domain" description="EGF-like" evidence="9">
    <location>
        <begin position="30"/>
        <end position="69"/>
    </location>
</feature>
<keyword evidence="7" id="KW-0325">Glycoprotein</keyword>
<sequence length="198" mass="21499">MCVCNGRGQCNNVRGCECITGWKGDNCNQDVDECATNGACLLGQICVNTLGSFKCECPSGFENISGQCQDINECLDVLDNKCDLSTEDCVNNKGSYSCECRTGFSRNKNNICQDIDECTTSSHNCEQICENTEGKFNCKCFYGFTLDIDRAHCVKRNVDVCAGSNLNCSDICTVDLVTNTSHCSCNSGYSLQGTNTCV</sequence>
<reference evidence="10" key="1">
    <citation type="submission" date="2020-05" db="UniProtKB">
        <authorList>
            <consortium name="EnsemblMetazoa"/>
        </authorList>
    </citation>
    <scope>IDENTIFICATION</scope>
    <source>
        <strain evidence="10">BB02</strain>
    </source>
</reference>
<evidence type="ECO:0000256" key="6">
    <source>
        <dbReference type="ARBA" id="ARBA00023157"/>
    </source>
</evidence>
<dbReference type="PROSITE" id="PS01186">
    <property type="entry name" value="EGF_2"/>
    <property type="match status" value="4"/>
</dbReference>
<dbReference type="PROSITE" id="PS01187">
    <property type="entry name" value="EGF_CA"/>
    <property type="match status" value="2"/>
</dbReference>
<dbReference type="PROSITE" id="PS00022">
    <property type="entry name" value="EGF_1"/>
    <property type="match status" value="1"/>
</dbReference>
<evidence type="ECO:0000256" key="4">
    <source>
        <dbReference type="ARBA" id="ARBA00022729"/>
    </source>
</evidence>
<evidence type="ECO:0000256" key="8">
    <source>
        <dbReference type="PROSITE-ProRule" id="PRU00076"/>
    </source>
</evidence>
<evidence type="ECO:0000256" key="1">
    <source>
        <dbReference type="ARBA" id="ARBA00004613"/>
    </source>
</evidence>
<comment type="caution">
    <text evidence="8">Lacks conserved residue(s) required for the propagation of feature annotation.</text>
</comment>
<dbReference type="SUPFAM" id="SSF57196">
    <property type="entry name" value="EGF/Laminin"/>
    <property type="match status" value="2"/>
</dbReference>
<evidence type="ECO:0000256" key="3">
    <source>
        <dbReference type="ARBA" id="ARBA00022536"/>
    </source>
</evidence>
<dbReference type="InterPro" id="IPR001881">
    <property type="entry name" value="EGF-like_Ca-bd_dom"/>
</dbReference>
<dbReference type="GO" id="GO:0005576">
    <property type="term" value="C:extracellular region"/>
    <property type="evidence" value="ECO:0007669"/>
    <property type="project" value="UniProtKB-SubCell"/>
</dbReference>
<dbReference type="PROSITE" id="PS50026">
    <property type="entry name" value="EGF_3"/>
    <property type="match status" value="1"/>
</dbReference>
<dbReference type="STRING" id="6526.A0A2C9JPX0"/>
<proteinExistence type="predicted"/>
<dbReference type="PANTHER" id="PTHR47333:SF4">
    <property type="entry name" value="EGF-LIKE DOMAIN-CONTAINING PROTEIN"/>
    <property type="match status" value="1"/>
</dbReference>
<dbReference type="PROSITE" id="PS00010">
    <property type="entry name" value="ASX_HYDROXYL"/>
    <property type="match status" value="1"/>
</dbReference>
<keyword evidence="3 8" id="KW-0245">EGF-like domain</keyword>
<dbReference type="AlphaFoldDB" id="A0A2C9JPX0"/>
<dbReference type="InterPro" id="IPR052080">
    <property type="entry name" value="vWF_C/EGF_Fibrillin"/>
</dbReference>
<dbReference type="InterPro" id="IPR000742">
    <property type="entry name" value="EGF"/>
</dbReference>
<keyword evidence="6" id="KW-1015">Disulfide bond</keyword>
<dbReference type="KEGG" id="bgt:106063004"/>
<dbReference type="FunFam" id="2.10.25.10:FF:000038">
    <property type="entry name" value="Fibrillin 2"/>
    <property type="match status" value="1"/>
</dbReference>
<dbReference type="GO" id="GO:0005509">
    <property type="term" value="F:calcium ion binding"/>
    <property type="evidence" value="ECO:0007669"/>
    <property type="project" value="InterPro"/>
</dbReference>
<dbReference type="EnsemblMetazoa" id="BGLB006080-RB">
    <property type="protein sequence ID" value="BGLB006080-PB"/>
    <property type="gene ID" value="BGLB006080"/>
</dbReference>
<evidence type="ECO:0000313" key="11">
    <source>
        <dbReference type="Proteomes" id="UP000076420"/>
    </source>
</evidence>
<dbReference type="Pfam" id="PF07645">
    <property type="entry name" value="EGF_CA"/>
    <property type="match status" value="3"/>
</dbReference>
<gene>
    <name evidence="10" type="primary">106063004</name>
</gene>
<dbReference type="CDD" id="cd00054">
    <property type="entry name" value="EGF_CA"/>
    <property type="match status" value="1"/>
</dbReference>
<protein>
    <recommendedName>
        <fullName evidence="9">EGF-like domain-containing protein</fullName>
    </recommendedName>
</protein>
<dbReference type="VEuPathDB" id="VectorBase:BGLB006080"/>
<keyword evidence="2" id="KW-0964">Secreted</keyword>